<evidence type="ECO:0000256" key="1">
    <source>
        <dbReference type="ARBA" id="ARBA00001946"/>
    </source>
</evidence>
<evidence type="ECO:0000313" key="15">
    <source>
        <dbReference type="Proteomes" id="UP001519343"/>
    </source>
</evidence>
<evidence type="ECO:0000256" key="6">
    <source>
        <dbReference type="ARBA" id="ARBA00022763"/>
    </source>
</evidence>
<dbReference type="Pfam" id="PF00293">
    <property type="entry name" value="NUDIX"/>
    <property type="match status" value="1"/>
</dbReference>
<dbReference type="Gene3D" id="3.90.79.10">
    <property type="entry name" value="Nucleoside Triphosphate Pyrophosphohydrolase"/>
    <property type="match status" value="1"/>
</dbReference>
<dbReference type="PROSITE" id="PS51462">
    <property type="entry name" value="NUDIX"/>
    <property type="match status" value="1"/>
</dbReference>
<dbReference type="InterPro" id="IPR020476">
    <property type="entry name" value="Nudix_hydrolase"/>
</dbReference>
<keyword evidence="9" id="KW-0234">DNA repair</keyword>
<evidence type="ECO:0000313" key="14">
    <source>
        <dbReference type="EMBL" id="MBP1935061.1"/>
    </source>
</evidence>
<comment type="catalytic activity">
    <reaction evidence="10">
        <text>8-oxo-dGTP + H2O = 8-oxo-dGMP + diphosphate + H(+)</text>
        <dbReference type="Rhea" id="RHEA:31575"/>
        <dbReference type="ChEBI" id="CHEBI:15377"/>
        <dbReference type="ChEBI" id="CHEBI:15378"/>
        <dbReference type="ChEBI" id="CHEBI:33019"/>
        <dbReference type="ChEBI" id="CHEBI:63224"/>
        <dbReference type="ChEBI" id="CHEBI:77896"/>
        <dbReference type="EC" id="3.6.1.55"/>
    </reaction>
</comment>
<dbReference type="EMBL" id="JAGGKT010000038">
    <property type="protein sequence ID" value="MBP1935061.1"/>
    <property type="molecule type" value="Genomic_DNA"/>
</dbReference>
<keyword evidence="8" id="KW-0460">Magnesium</keyword>
<evidence type="ECO:0000256" key="9">
    <source>
        <dbReference type="ARBA" id="ARBA00023204"/>
    </source>
</evidence>
<keyword evidence="5" id="KW-0479">Metal-binding</keyword>
<dbReference type="SUPFAM" id="SSF55811">
    <property type="entry name" value="Nudix"/>
    <property type="match status" value="1"/>
</dbReference>
<dbReference type="RefSeq" id="WP_209813022.1">
    <property type="nucleotide sequence ID" value="NZ_JAGGKT010000038.1"/>
</dbReference>
<dbReference type="EC" id="3.6.1.55" evidence="11"/>
<accession>A0ABS4GXT2</accession>
<name>A0ABS4GXT2_9BACL</name>
<evidence type="ECO:0000256" key="2">
    <source>
        <dbReference type="ARBA" id="ARBA00005582"/>
    </source>
</evidence>
<dbReference type="PROSITE" id="PS00893">
    <property type="entry name" value="NUDIX_BOX"/>
    <property type="match status" value="1"/>
</dbReference>
<evidence type="ECO:0000256" key="7">
    <source>
        <dbReference type="ARBA" id="ARBA00022801"/>
    </source>
</evidence>
<evidence type="ECO:0000256" key="10">
    <source>
        <dbReference type="ARBA" id="ARBA00035861"/>
    </source>
</evidence>
<organism evidence="14 15">
    <name type="scientific">Ammoniphilus resinae</name>
    <dbReference type="NCBI Taxonomy" id="861532"/>
    <lineage>
        <taxon>Bacteria</taxon>
        <taxon>Bacillati</taxon>
        <taxon>Bacillota</taxon>
        <taxon>Bacilli</taxon>
        <taxon>Bacillales</taxon>
        <taxon>Paenibacillaceae</taxon>
        <taxon>Aneurinibacillus group</taxon>
        <taxon>Ammoniphilus</taxon>
    </lineage>
</organism>
<protein>
    <recommendedName>
        <fullName evidence="11">8-oxo-dGTP diphosphatase</fullName>
        <ecNumber evidence="11">3.6.1.55</ecNumber>
    </recommendedName>
</protein>
<dbReference type="GO" id="GO:0035539">
    <property type="term" value="F:8-oxo-7,8-dihydrodeoxyguanosine triphosphate pyrophosphatase activity"/>
    <property type="evidence" value="ECO:0007669"/>
    <property type="project" value="UniProtKB-EC"/>
</dbReference>
<dbReference type="Proteomes" id="UP001519343">
    <property type="component" value="Unassembled WGS sequence"/>
</dbReference>
<evidence type="ECO:0000259" key="13">
    <source>
        <dbReference type="PROSITE" id="PS51462"/>
    </source>
</evidence>
<proteinExistence type="inferred from homology"/>
<comment type="similarity">
    <text evidence="2 12">Belongs to the Nudix hydrolase family.</text>
</comment>
<reference evidence="14 15" key="1">
    <citation type="submission" date="2021-03" db="EMBL/GenBank/DDBJ databases">
        <title>Genomic Encyclopedia of Type Strains, Phase IV (KMG-IV): sequencing the most valuable type-strain genomes for metagenomic binning, comparative biology and taxonomic classification.</title>
        <authorList>
            <person name="Goeker M."/>
        </authorList>
    </citation>
    <scope>NUCLEOTIDE SEQUENCE [LARGE SCALE GENOMIC DNA]</scope>
    <source>
        <strain evidence="14 15">DSM 24738</strain>
    </source>
</reference>
<keyword evidence="3" id="KW-0515">Mutator protein</keyword>
<dbReference type="PRINTS" id="PR00502">
    <property type="entry name" value="NUDIXFAMILY"/>
</dbReference>
<dbReference type="InterPro" id="IPR000086">
    <property type="entry name" value="NUDIX_hydrolase_dom"/>
</dbReference>
<evidence type="ECO:0000256" key="4">
    <source>
        <dbReference type="ARBA" id="ARBA00022705"/>
    </source>
</evidence>
<comment type="caution">
    <text evidence="14">The sequence shown here is derived from an EMBL/GenBank/DDBJ whole genome shotgun (WGS) entry which is preliminary data.</text>
</comment>
<evidence type="ECO:0000256" key="5">
    <source>
        <dbReference type="ARBA" id="ARBA00022723"/>
    </source>
</evidence>
<dbReference type="InterPro" id="IPR015797">
    <property type="entry name" value="NUDIX_hydrolase-like_dom_sf"/>
</dbReference>
<comment type="cofactor">
    <cofactor evidence="1">
        <name>Mg(2+)</name>
        <dbReference type="ChEBI" id="CHEBI:18420"/>
    </cofactor>
</comment>
<evidence type="ECO:0000256" key="3">
    <source>
        <dbReference type="ARBA" id="ARBA00022457"/>
    </source>
</evidence>
<sequence length="129" mass="14728">MKQVYVVGAVIFAGDNEVLCALRGKNMSQEGLWEFPGGKIEQGETPEQALVREIKEELGCTIKVHDRVEVTDYEYPALQVNLQTYRAEIVEGTPIPKEHEELRWMKVEQLMELSWAPADLPAVRKIMEN</sequence>
<feature type="domain" description="Nudix hydrolase" evidence="13">
    <location>
        <begin position="2"/>
        <end position="127"/>
    </location>
</feature>
<dbReference type="PANTHER" id="PTHR47707:SF1">
    <property type="entry name" value="NUDIX HYDROLASE FAMILY PROTEIN"/>
    <property type="match status" value="1"/>
</dbReference>
<keyword evidence="6" id="KW-0227">DNA damage</keyword>
<keyword evidence="7 12" id="KW-0378">Hydrolase</keyword>
<gene>
    <name evidence="14" type="ORF">J2Z37_005081</name>
</gene>
<dbReference type="InterPro" id="IPR020084">
    <property type="entry name" value="NUDIX_hydrolase_CS"/>
</dbReference>
<dbReference type="PANTHER" id="PTHR47707">
    <property type="entry name" value="8-OXO-DGTP DIPHOSPHATASE"/>
    <property type="match status" value="1"/>
</dbReference>
<evidence type="ECO:0000256" key="11">
    <source>
        <dbReference type="ARBA" id="ARBA00038905"/>
    </source>
</evidence>
<dbReference type="CDD" id="cd03425">
    <property type="entry name" value="NUDIX_MutT_NudA_like"/>
    <property type="match status" value="1"/>
</dbReference>
<keyword evidence="15" id="KW-1185">Reference proteome</keyword>
<dbReference type="InterPro" id="IPR047127">
    <property type="entry name" value="MutT-like"/>
</dbReference>
<evidence type="ECO:0000256" key="8">
    <source>
        <dbReference type="ARBA" id="ARBA00022842"/>
    </source>
</evidence>
<keyword evidence="4" id="KW-0235">DNA replication</keyword>
<evidence type="ECO:0000256" key="12">
    <source>
        <dbReference type="RuleBase" id="RU003476"/>
    </source>
</evidence>